<organism evidence="1 2">
    <name type="scientific">Ruegeria alba</name>
    <dbReference type="NCBI Taxonomy" id="2916756"/>
    <lineage>
        <taxon>Bacteria</taxon>
        <taxon>Pseudomonadati</taxon>
        <taxon>Pseudomonadota</taxon>
        <taxon>Alphaproteobacteria</taxon>
        <taxon>Rhodobacterales</taxon>
        <taxon>Roseobacteraceae</taxon>
        <taxon>Ruegeria</taxon>
    </lineage>
</organism>
<dbReference type="Proteomes" id="UP001165279">
    <property type="component" value="Unassembled WGS sequence"/>
</dbReference>
<evidence type="ECO:0000313" key="1">
    <source>
        <dbReference type="EMBL" id="MCG6557695.1"/>
    </source>
</evidence>
<sequence length="82" mass="8735">MTVSLDRRFNGAVEELIATIAVEGFGVISRIDFDKAFCGEALGGLAQQFNSWGKQPETCISGIESRGQCGFALALQSYGRGS</sequence>
<dbReference type="RefSeq" id="WP_234139010.1">
    <property type="nucleotide sequence ID" value="NZ_JAKOEM010000003.1"/>
</dbReference>
<keyword evidence="2" id="KW-1185">Reference proteome</keyword>
<reference evidence="1" key="1">
    <citation type="submission" date="2022-02" db="EMBL/GenBank/DDBJ databases">
        <title>The genome sequence of Ruegeria sp. 1NDH52C.</title>
        <authorList>
            <person name="Du J."/>
        </authorList>
    </citation>
    <scope>NUCLEOTIDE SEQUENCE</scope>
    <source>
        <strain evidence="1">1NDH52C</strain>
    </source>
</reference>
<proteinExistence type="predicted"/>
<accession>A0ABS9NVQ9</accession>
<comment type="caution">
    <text evidence="1">The sequence shown here is derived from an EMBL/GenBank/DDBJ whole genome shotgun (WGS) entry which is preliminary data.</text>
</comment>
<gene>
    <name evidence="1" type="ORF">MB818_05760</name>
</gene>
<dbReference type="EMBL" id="JAKOEM010000003">
    <property type="protein sequence ID" value="MCG6557695.1"/>
    <property type="molecule type" value="Genomic_DNA"/>
</dbReference>
<evidence type="ECO:0000313" key="2">
    <source>
        <dbReference type="Proteomes" id="UP001165279"/>
    </source>
</evidence>
<name>A0ABS9NVQ9_9RHOB</name>
<protein>
    <submittedName>
        <fullName evidence="1">Uncharacterized protein</fullName>
    </submittedName>
</protein>